<dbReference type="PANTHER" id="PTHR43855">
    <property type="entry name" value="THIOSULFATE SULFURTRANSFERASE"/>
    <property type="match status" value="1"/>
</dbReference>
<dbReference type="AlphaFoldDB" id="A0A9X4BHF0"/>
<dbReference type="Proteomes" id="UP001139971">
    <property type="component" value="Unassembled WGS sequence"/>
</dbReference>
<comment type="caution">
    <text evidence="4">The sequence shown here is derived from an EMBL/GenBank/DDBJ whole genome shotgun (WGS) entry which is preliminary data.</text>
</comment>
<dbReference type="PANTHER" id="PTHR43855:SF1">
    <property type="entry name" value="THIOSULFATE SULFURTRANSFERASE"/>
    <property type="match status" value="1"/>
</dbReference>
<evidence type="ECO:0000313" key="4">
    <source>
        <dbReference type="EMBL" id="MDC8012761.1"/>
    </source>
</evidence>
<dbReference type="EMBL" id="JAOVZO020000014">
    <property type="protein sequence ID" value="MDC8012761.1"/>
    <property type="molecule type" value="Genomic_DNA"/>
</dbReference>
<name>A0A9X4BHF0_9GAMM</name>
<dbReference type="PROSITE" id="PS50206">
    <property type="entry name" value="RHODANESE_3"/>
    <property type="match status" value="2"/>
</dbReference>
<keyword evidence="1" id="KW-0677">Repeat</keyword>
<feature type="chain" id="PRO_5040994023" evidence="2">
    <location>
        <begin position="25"/>
        <end position="308"/>
    </location>
</feature>
<keyword evidence="5" id="KW-1185">Reference proteome</keyword>
<dbReference type="Gene3D" id="3.40.250.10">
    <property type="entry name" value="Rhodanese-like domain"/>
    <property type="match status" value="2"/>
</dbReference>
<protein>
    <submittedName>
        <fullName evidence="4">Rhodanese-like domain-containing protein</fullName>
    </submittedName>
</protein>
<evidence type="ECO:0000256" key="2">
    <source>
        <dbReference type="SAM" id="SignalP"/>
    </source>
</evidence>
<dbReference type="SUPFAM" id="SSF52821">
    <property type="entry name" value="Rhodanese/Cell cycle control phosphatase"/>
    <property type="match status" value="2"/>
</dbReference>
<dbReference type="InterPro" id="IPR001763">
    <property type="entry name" value="Rhodanese-like_dom"/>
</dbReference>
<dbReference type="RefSeq" id="WP_263544906.1">
    <property type="nucleotide sequence ID" value="NZ_JAOVZO020000014.1"/>
</dbReference>
<dbReference type="InterPro" id="IPR051126">
    <property type="entry name" value="Thiosulfate_sulfurtransferase"/>
</dbReference>
<organism evidence="4 5">
    <name type="scientific">Tahibacter soli</name>
    <dbReference type="NCBI Taxonomy" id="2983605"/>
    <lineage>
        <taxon>Bacteria</taxon>
        <taxon>Pseudomonadati</taxon>
        <taxon>Pseudomonadota</taxon>
        <taxon>Gammaproteobacteria</taxon>
        <taxon>Lysobacterales</taxon>
        <taxon>Rhodanobacteraceae</taxon>
        <taxon>Tahibacter</taxon>
    </lineage>
</organism>
<evidence type="ECO:0000259" key="3">
    <source>
        <dbReference type="PROSITE" id="PS50206"/>
    </source>
</evidence>
<feature type="signal peptide" evidence="2">
    <location>
        <begin position="1"/>
        <end position="24"/>
    </location>
</feature>
<reference evidence="4" key="1">
    <citation type="submission" date="2023-02" db="EMBL/GenBank/DDBJ databases">
        <title>Tahibacter soli sp. nov. isolated from soil.</title>
        <authorList>
            <person name="Baek J.H."/>
            <person name="Lee J.K."/>
            <person name="Choi D.G."/>
            <person name="Jeon C.O."/>
        </authorList>
    </citation>
    <scope>NUCLEOTIDE SEQUENCE</scope>
    <source>
        <strain evidence="4">BL</strain>
    </source>
</reference>
<proteinExistence type="predicted"/>
<sequence>MTPSNRFKIALFVLLQSLAAAAQAGDARGDLVVDAAWLAAHVDDPDLVLLHVGDRGEYAKGHIRGARLVSLDDVSVSEHTRDGLMLEMPDADALRARLEKLGISDASRIVVYYGNDWVSPATRVVFTLQYAGLGDRTTLLDGGMPAWVKQGGALSKDVPEARPGKLAALAIEPLIVDADYVREHRATPGIAIVDGRAAAYYDGVETGGAHGQTDRTGHVAGARSIPFTELTDDTLRLRPTAELKARFDAAGIAPGDTIVGYCHIGQQATAMLFAARLLGHPVRLYDGSFQDWSRGKDNPVETVARGRP</sequence>
<feature type="domain" description="Rhodanese" evidence="3">
    <location>
        <begin position="43"/>
        <end position="156"/>
    </location>
</feature>
<keyword evidence="2" id="KW-0732">Signal</keyword>
<evidence type="ECO:0000313" key="5">
    <source>
        <dbReference type="Proteomes" id="UP001139971"/>
    </source>
</evidence>
<dbReference type="InterPro" id="IPR036873">
    <property type="entry name" value="Rhodanese-like_dom_sf"/>
</dbReference>
<feature type="domain" description="Rhodanese" evidence="3">
    <location>
        <begin position="186"/>
        <end position="301"/>
    </location>
</feature>
<dbReference type="CDD" id="cd01449">
    <property type="entry name" value="TST_Repeat_2"/>
    <property type="match status" value="1"/>
</dbReference>
<dbReference type="Pfam" id="PF00581">
    <property type="entry name" value="Rhodanese"/>
    <property type="match status" value="2"/>
</dbReference>
<accession>A0A9X4BHF0</accession>
<evidence type="ECO:0000256" key="1">
    <source>
        <dbReference type="ARBA" id="ARBA00022737"/>
    </source>
</evidence>
<dbReference type="CDD" id="cd01448">
    <property type="entry name" value="TST_Repeat_1"/>
    <property type="match status" value="1"/>
</dbReference>
<gene>
    <name evidence="4" type="ORF">OD750_009400</name>
</gene>
<dbReference type="SMART" id="SM00450">
    <property type="entry name" value="RHOD"/>
    <property type="match status" value="2"/>
</dbReference>